<dbReference type="EMBL" id="CP143423">
    <property type="protein sequence ID" value="WVX47525.1"/>
    <property type="molecule type" value="Genomic_DNA"/>
</dbReference>
<reference evidence="1 2" key="1">
    <citation type="submission" date="2015-07" db="EMBL/GenBank/DDBJ databases">
        <authorList>
            <person name="Voget S."/>
            <person name="Dogs M."/>
            <person name="Brinkhoff T.H."/>
            <person name="Daniel R."/>
        </authorList>
    </citation>
    <scope>NUCLEOTIDE SEQUENCE [LARGE SCALE GENOMIC DNA]</scope>
    <source>
        <strain evidence="1 2">B14</strain>
    </source>
</reference>
<organism evidence="1 2">
    <name type="scientific">Roseobacter fucihabitans</name>
    <dbReference type="NCBI Taxonomy" id="1537242"/>
    <lineage>
        <taxon>Bacteria</taxon>
        <taxon>Pseudomonadati</taxon>
        <taxon>Pseudomonadota</taxon>
        <taxon>Alphaproteobacteria</taxon>
        <taxon>Rhodobacterales</taxon>
        <taxon>Roseobacteraceae</taxon>
        <taxon>Roseobacter</taxon>
    </lineage>
</organism>
<gene>
    <name evidence="1" type="ORF">ROLI_005950</name>
</gene>
<proteinExistence type="predicted"/>
<dbReference type="Proteomes" id="UP001318682">
    <property type="component" value="Chromosome"/>
</dbReference>
<name>A0ABZ2BNC5_9RHOB</name>
<accession>A0ABZ2BNC5</accession>
<dbReference type="RefSeq" id="WP_187431861.1">
    <property type="nucleotide sequence ID" value="NZ_CP143423.1"/>
</dbReference>
<protein>
    <submittedName>
        <fullName evidence="1">Uncharacterized protein</fullName>
    </submittedName>
</protein>
<sequence>MTEQLHEILLRDIEQSVDLGPLFEDKHRHEMVLERMQAERFLAACTLDNVGSLVDVLGAVLKKRSTTVLHAESSDDQLYAIYRAFRSELRYSEVDVVMASKDHEWEEF</sequence>
<reference evidence="2" key="2">
    <citation type="submission" date="2024-01" db="EMBL/GenBank/DDBJ databases">
        <title>Roseobacter fucihabitans sp. nov., isolated from the brown alga Fucus spiralis.</title>
        <authorList>
            <person name="Hahnke S."/>
            <person name="Berger M."/>
            <person name="Schlingloff A."/>
            <person name="Athale I."/>
            <person name="Neumann-Schaal M."/>
            <person name="Adenaya A."/>
            <person name="Poehlein A."/>
            <person name="Daniel R."/>
            <person name="Pertersen J."/>
            <person name="Brinkhoff T."/>
        </authorList>
    </citation>
    <scope>NUCLEOTIDE SEQUENCE [LARGE SCALE GENOMIC DNA]</scope>
    <source>
        <strain evidence="2">B14</strain>
    </source>
</reference>
<evidence type="ECO:0000313" key="1">
    <source>
        <dbReference type="EMBL" id="WVX47525.1"/>
    </source>
</evidence>
<evidence type="ECO:0000313" key="2">
    <source>
        <dbReference type="Proteomes" id="UP001318682"/>
    </source>
</evidence>
<keyword evidence="2" id="KW-1185">Reference proteome</keyword>